<evidence type="ECO:0000313" key="5">
    <source>
        <dbReference type="EMBL" id="SFR42082.1"/>
    </source>
</evidence>
<proteinExistence type="inferred from homology"/>
<dbReference type="Pfam" id="PF00702">
    <property type="entry name" value="Hydrolase"/>
    <property type="match status" value="1"/>
</dbReference>
<gene>
    <name evidence="5" type="ORF">SAMN04488124_1106</name>
</gene>
<dbReference type="InterPro" id="IPR051400">
    <property type="entry name" value="HAD-like_hydrolase"/>
</dbReference>
<keyword evidence="4" id="KW-0460">Magnesium</keyword>
<dbReference type="PANTHER" id="PTHR46470">
    <property type="entry name" value="N-ACYLNEURAMINATE-9-PHOSPHATASE"/>
    <property type="match status" value="1"/>
</dbReference>
<protein>
    <submittedName>
        <fullName evidence="5">Putative hydrolase of the HAD superfamily</fullName>
    </submittedName>
</protein>
<sequence>MTRFDAVLFDLDGTLCRNDQTGADIYFGAFDRAGIDPFGRPSDLWSTLDGPPAADPRERLDYLREGFRSVAERHDRTGVDAGALARGFSEVVDHSAVSLLAGAGDTLAAARERARVGLVTNGPEHRQAVKLASLGLEDAFEVVVFAGDMERRKPHPDPFDRAVSELGVSPPDALYVGNSLQYDVAGAQNAGLPVAWYVGDGGGDADDEDAESYDPDYVLRSLSELVEILDGEHA</sequence>
<evidence type="ECO:0000256" key="2">
    <source>
        <dbReference type="ARBA" id="ARBA00007958"/>
    </source>
</evidence>
<dbReference type="GO" id="GO:0044281">
    <property type="term" value="P:small molecule metabolic process"/>
    <property type="evidence" value="ECO:0007669"/>
    <property type="project" value="UniProtKB-ARBA"/>
</dbReference>
<comment type="cofactor">
    <cofactor evidence="1">
        <name>Mg(2+)</name>
        <dbReference type="ChEBI" id="CHEBI:18420"/>
    </cofactor>
</comment>
<comment type="similarity">
    <text evidence="2">Belongs to the HAD-like hydrolase superfamily.</text>
</comment>
<dbReference type="RefSeq" id="WP_089877667.1">
    <property type="nucleotide sequence ID" value="NZ_FOYS01000002.1"/>
</dbReference>
<dbReference type="Gene3D" id="1.20.120.710">
    <property type="entry name" value="Haloacid dehalogenase hydrolase-like domain"/>
    <property type="match status" value="1"/>
</dbReference>
<evidence type="ECO:0000313" key="6">
    <source>
        <dbReference type="Proteomes" id="UP000243250"/>
    </source>
</evidence>
<dbReference type="STRING" id="555875.SAMN04488124_1106"/>
<evidence type="ECO:0000256" key="3">
    <source>
        <dbReference type="ARBA" id="ARBA00022801"/>
    </source>
</evidence>
<dbReference type="InterPro" id="IPR023214">
    <property type="entry name" value="HAD_sf"/>
</dbReference>
<organism evidence="5 6">
    <name type="scientific">Halogeometricum limi</name>
    <dbReference type="NCBI Taxonomy" id="555875"/>
    <lineage>
        <taxon>Archaea</taxon>
        <taxon>Methanobacteriati</taxon>
        <taxon>Methanobacteriota</taxon>
        <taxon>Stenosarchaea group</taxon>
        <taxon>Halobacteria</taxon>
        <taxon>Halobacteriales</taxon>
        <taxon>Haloferacaceae</taxon>
        <taxon>Halogeometricum</taxon>
    </lineage>
</organism>
<keyword evidence="6" id="KW-1185">Reference proteome</keyword>
<keyword evidence="3 5" id="KW-0378">Hydrolase</keyword>
<reference evidence="6" key="1">
    <citation type="submission" date="2016-10" db="EMBL/GenBank/DDBJ databases">
        <authorList>
            <person name="Varghese N."/>
            <person name="Submissions S."/>
        </authorList>
    </citation>
    <scope>NUCLEOTIDE SEQUENCE [LARGE SCALE GENOMIC DNA]</scope>
    <source>
        <strain evidence="6">CGMCC 1.8711</strain>
    </source>
</reference>
<dbReference type="Gene3D" id="3.40.50.1000">
    <property type="entry name" value="HAD superfamily/HAD-like"/>
    <property type="match status" value="1"/>
</dbReference>
<dbReference type="NCBIfam" id="TIGR01549">
    <property type="entry name" value="HAD-SF-IA-v1"/>
    <property type="match status" value="1"/>
</dbReference>
<evidence type="ECO:0000256" key="4">
    <source>
        <dbReference type="ARBA" id="ARBA00022842"/>
    </source>
</evidence>
<dbReference type="AlphaFoldDB" id="A0A1I6GIR3"/>
<dbReference type="InterPro" id="IPR006439">
    <property type="entry name" value="HAD-SF_hydro_IA"/>
</dbReference>
<dbReference type="Proteomes" id="UP000243250">
    <property type="component" value="Unassembled WGS sequence"/>
</dbReference>
<dbReference type="GO" id="GO:0016787">
    <property type="term" value="F:hydrolase activity"/>
    <property type="evidence" value="ECO:0007669"/>
    <property type="project" value="UniProtKB-KW"/>
</dbReference>
<dbReference type="EMBL" id="FOYS01000002">
    <property type="protein sequence ID" value="SFR42082.1"/>
    <property type="molecule type" value="Genomic_DNA"/>
</dbReference>
<dbReference type="SUPFAM" id="SSF56784">
    <property type="entry name" value="HAD-like"/>
    <property type="match status" value="1"/>
</dbReference>
<dbReference type="OrthoDB" id="27736at2157"/>
<dbReference type="InterPro" id="IPR036412">
    <property type="entry name" value="HAD-like_sf"/>
</dbReference>
<dbReference type="PRINTS" id="PR00413">
    <property type="entry name" value="HADHALOGNASE"/>
</dbReference>
<name>A0A1I6GIR3_9EURY</name>
<dbReference type="SFLD" id="SFLDS00003">
    <property type="entry name" value="Haloacid_Dehalogenase"/>
    <property type="match status" value="1"/>
</dbReference>
<dbReference type="SFLD" id="SFLDG01129">
    <property type="entry name" value="C1.5:_HAD__Beta-PGM__Phosphata"/>
    <property type="match status" value="1"/>
</dbReference>
<accession>A0A1I6GIR3</accession>
<evidence type="ECO:0000256" key="1">
    <source>
        <dbReference type="ARBA" id="ARBA00001946"/>
    </source>
</evidence>
<dbReference type="NCBIfam" id="TIGR01509">
    <property type="entry name" value="HAD-SF-IA-v3"/>
    <property type="match status" value="1"/>
</dbReference>